<dbReference type="RefSeq" id="WP_167122749.1">
    <property type="nucleotide sequence ID" value="NZ_JAAQQR010000001.1"/>
</dbReference>
<gene>
    <name evidence="1" type="ORF">HBF26_02580</name>
</gene>
<organism evidence="1 2">
    <name type="scientific">Luteibacter jiangsuensis</name>
    <dbReference type="NCBI Taxonomy" id="637577"/>
    <lineage>
        <taxon>Bacteria</taxon>
        <taxon>Pseudomonadati</taxon>
        <taxon>Pseudomonadota</taxon>
        <taxon>Gammaproteobacteria</taxon>
        <taxon>Lysobacterales</taxon>
        <taxon>Rhodanobacteraceae</taxon>
        <taxon>Luteibacter</taxon>
    </lineage>
</organism>
<evidence type="ECO:0000313" key="2">
    <source>
        <dbReference type="Proteomes" id="UP001429601"/>
    </source>
</evidence>
<sequence length="180" mass="20414">MDKAAFESSFDEVVSGPLLGRGFVRRGKSHFAEIQGVQIGWVRGGGRFASPGSVAHCVCFRHAFLRDKESRVPVQPPGFPEHYPWVFDLELLPASTHKHWRFDPARLMNLRYGQYTFEDLDAATVRDDLNIRLAAFLRYADWAVTLSDSDAVAQLRPFAKDYWIARHWLEDYAARAGGTA</sequence>
<accession>A0ABX0PZL0</accession>
<dbReference type="Proteomes" id="UP001429601">
    <property type="component" value="Unassembled WGS sequence"/>
</dbReference>
<evidence type="ECO:0000313" key="1">
    <source>
        <dbReference type="EMBL" id="NID03754.1"/>
    </source>
</evidence>
<proteinExistence type="predicted"/>
<comment type="caution">
    <text evidence="1">The sequence shown here is derived from an EMBL/GenBank/DDBJ whole genome shotgun (WGS) entry which is preliminary data.</text>
</comment>
<keyword evidence="2" id="KW-1185">Reference proteome</keyword>
<reference evidence="1 2" key="1">
    <citation type="journal article" date="2011" name="Curr. Microbiol.">
        <title>Luteibacter jiangsuensis sp. nov.: a methamidophos-degrading bacterium isolated from a methamidophos-manufacturing factory.</title>
        <authorList>
            <person name="Wang L."/>
            <person name="Wang G.L."/>
            <person name="Li S.P."/>
            <person name="Jiang J.D."/>
        </authorList>
    </citation>
    <scope>NUCLEOTIDE SEQUENCE [LARGE SCALE GENOMIC DNA]</scope>
    <source>
        <strain evidence="1 2">CGMCC 1.10133</strain>
    </source>
</reference>
<name>A0ABX0PZL0_9GAMM</name>
<dbReference type="EMBL" id="JAAQQR010000001">
    <property type="protein sequence ID" value="NID03754.1"/>
    <property type="molecule type" value="Genomic_DNA"/>
</dbReference>
<protein>
    <submittedName>
        <fullName evidence="1">Uncharacterized protein</fullName>
    </submittedName>
</protein>